<accession>A0A3S9SKN9</accession>
<organism evidence="1 2">
    <name type="scientific">Eikenella corrodens</name>
    <dbReference type="NCBI Taxonomy" id="539"/>
    <lineage>
        <taxon>Bacteria</taxon>
        <taxon>Pseudomonadati</taxon>
        <taxon>Pseudomonadota</taxon>
        <taxon>Betaproteobacteria</taxon>
        <taxon>Neisseriales</taxon>
        <taxon>Neisseriaceae</taxon>
        <taxon>Eikenella</taxon>
    </lineage>
</organism>
<gene>
    <name evidence="1" type="ORF">ELB75_08630</name>
</gene>
<name>A0A3S9SKN9_EIKCO</name>
<sequence>MDVLHSRKPYLEMERQNYNGLVRHRAFDAWAAFGGTKSRLRAAVENIDDAASGSLSDKPLDLTIKPLKLRIAPFLHLQPDKA</sequence>
<evidence type="ECO:0000313" key="1">
    <source>
        <dbReference type="EMBL" id="AZR60083.1"/>
    </source>
</evidence>
<dbReference type="EMBL" id="CP034670">
    <property type="protein sequence ID" value="AZR60083.1"/>
    <property type="molecule type" value="Genomic_DNA"/>
</dbReference>
<dbReference type="AlphaFoldDB" id="A0A3S9SKN9"/>
<protein>
    <submittedName>
        <fullName evidence="1">Uncharacterized protein</fullName>
    </submittedName>
</protein>
<proteinExistence type="predicted"/>
<reference evidence="1 2" key="1">
    <citation type="submission" date="2018-12" db="EMBL/GenBank/DDBJ databases">
        <title>Genome sequencing of Eikenella corrodens KCOM 3110 (= JS217).</title>
        <authorList>
            <person name="Koo J.-K."/>
            <person name="Park S.-N."/>
            <person name="Lim Y.K."/>
        </authorList>
    </citation>
    <scope>NUCLEOTIDE SEQUENCE [LARGE SCALE GENOMIC DNA]</scope>
    <source>
        <strain evidence="1 2">KCOM 3110</strain>
    </source>
</reference>
<dbReference type="Proteomes" id="UP000282435">
    <property type="component" value="Chromosome"/>
</dbReference>
<evidence type="ECO:0000313" key="2">
    <source>
        <dbReference type="Proteomes" id="UP000282435"/>
    </source>
</evidence>
<dbReference type="RefSeq" id="WP_126983575.1">
    <property type="nucleotide sequence ID" value="NZ_CP034670.1"/>
</dbReference>